<keyword evidence="1" id="KW-0240">DNA-directed RNA polymerase</keyword>
<accession>A0A5A7RBJ0</accession>
<dbReference type="Proteomes" id="UP000325081">
    <property type="component" value="Unassembled WGS sequence"/>
</dbReference>
<sequence length="186" mass="20321">MTMARCGCDGTIRVDRHTLCVRECVSYVVDPEGENDVVLGCGRRRKILWQVASAGWGKSFDGSSGRLWPAVVAVAGDEYGPVVGDCERRLNSVVVCAWRERKWSGMVVAGILRRIGASLRRNKNMWSEYGRAEEEDEGSRTIFRRDISDIRFSAAADKMLGGKTAAAAPEAADGSYPVTPCVTVCL</sequence>
<organism evidence="1 2">
    <name type="scientific">Striga asiatica</name>
    <name type="common">Asiatic witchweed</name>
    <name type="synonym">Buchnera asiatica</name>
    <dbReference type="NCBI Taxonomy" id="4170"/>
    <lineage>
        <taxon>Eukaryota</taxon>
        <taxon>Viridiplantae</taxon>
        <taxon>Streptophyta</taxon>
        <taxon>Embryophyta</taxon>
        <taxon>Tracheophyta</taxon>
        <taxon>Spermatophyta</taxon>
        <taxon>Magnoliopsida</taxon>
        <taxon>eudicotyledons</taxon>
        <taxon>Gunneridae</taxon>
        <taxon>Pentapetalae</taxon>
        <taxon>asterids</taxon>
        <taxon>lamiids</taxon>
        <taxon>Lamiales</taxon>
        <taxon>Orobanchaceae</taxon>
        <taxon>Buchnereae</taxon>
        <taxon>Striga</taxon>
    </lineage>
</organism>
<proteinExistence type="predicted"/>
<keyword evidence="2" id="KW-1185">Reference proteome</keyword>
<comment type="caution">
    <text evidence="1">The sequence shown here is derived from an EMBL/GenBank/DDBJ whole genome shotgun (WGS) entry which is preliminary data.</text>
</comment>
<protein>
    <submittedName>
        <fullName evidence="1">DNA-directed RNA polymerase subunit beta</fullName>
    </submittedName>
</protein>
<dbReference type="EMBL" id="BKCP01011625">
    <property type="protein sequence ID" value="GER54872.1"/>
    <property type="molecule type" value="Genomic_DNA"/>
</dbReference>
<name>A0A5A7RBJ0_STRAF</name>
<dbReference type="GO" id="GO:0000428">
    <property type="term" value="C:DNA-directed RNA polymerase complex"/>
    <property type="evidence" value="ECO:0007669"/>
    <property type="project" value="UniProtKB-KW"/>
</dbReference>
<evidence type="ECO:0000313" key="2">
    <source>
        <dbReference type="Proteomes" id="UP000325081"/>
    </source>
</evidence>
<gene>
    <name evidence="1" type="ORF">STAS_32507</name>
</gene>
<evidence type="ECO:0000313" key="1">
    <source>
        <dbReference type="EMBL" id="GER54872.1"/>
    </source>
</evidence>
<keyword evidence="1" id="KW-0804">Transcription</keyword>
<reference evidence="2" key="1">
    <citation type="journal article" date="2019" name="Curr. Biol.">
        <title>Genome Sequence of Striga asiatica Provides Insight into the Evolution of Plant Parasitism.</title>
        <authorList>
            <person name="Yoshida S."/>
            <person name="Kim S."/>
            <person name="Wafula E.K."/>
            <person name="Tanskanen J."/>
            <person name="Kim Y.M."/>
            <person name="Honaas L."/>
            <person name="Yang Z."/>
            <person name="Spallek T."/>
            <person name="Conn C.E."/>
            <person name="Ichihashi Y."/>
            <person name="Cheong K."/>
            <person name="Cui S."/>
            <person name="Der J.P."/>
            <person name="Gundlach H."/>
            <person name="Jiao Y."/>
            <person name="Hori C."/>
            <person name="Ishida J.K."/>
            <person name="Kasahara H."/>
            <person name="Kiba T."/>
            <person name="Kim M.S."/>
            <person name="Koo N."/>
            <person name="Laohavisit A."/>
            <person name="Lee Y.H."/>
            <person name="Lumba S."/>
            <person name="McCourt P."/>
            <person name="Mortimer J.C."/>
            <person name="Mutuku J.M."/>
            <person name="Nomura T."/>
            <person name="Sasaki-Sekimoto Y."/>
            <person name="Seto Y."/>
            <person name="Wang Y."/>
            <person name="Wakatake T."/>
            <person name="Sakakibara H."/>
            <person name="Demura T."/>
            <person name="Yamaguchi S."/>
            <person name="Yoneyama K."/>
            <person name="Manabe R.I."/>
            <person name="Nelson D.C."/>
            <person name="Schulman A.H."/>
            <person name="Timko M.P."/>
            <person name="dePamphilis C.W."/>
            <person name="Choi D."/>
            <person name="Shirasu K."/>
        </authorList>
    </citation>
    <scope>NUCLEOTIDE SEQUENCE [LARGE SCALE GENOMIC DNA]</scope>
    <source>
        <strain evidence="2">cv. UVA1</strain>
    </source>
</reference>
<dbReference type="AlphaFoldDB" id="A0A5A7RBJ0"/>